<reference evidence="3" key="1">
    <citation type="journal article" date="2019" name="Int. J. Syst. Evol. Microbiol.">
        <title>The Global Catalogue of Microorganisms (GCM) 10K type strain sequencing project: providing services to taxonomists for standard genome sequencing and annotation.</title>
        <authorList>
            <consortium name="The Broad Institute Genomics Platform"/>
            <consortium name="The Broad Institute Genome Sequencing Center for Infectious Disease"/>
            <person name="Wu L."/>
            <person name="Ma J."/>
        </authorList>
    </citation>
    <scope>NUCLEOTIDE SEQUENCE [LARGE SCALE GENOMIC DNA]</scope>
    <source>
        <strain evidence="3">JCM 17021</strain>
    </source>
</reference>
<feature type="compositionally biased region" description="Basic and acidic residues" evidence="1">
    <location>
        <begin position="29"/>
        <end position="45"/>
    </location>
</feature>
<feature type="region of interest" description="Disordered" evidence="1">
    <location>
        <begin position="1"/>
        <end position="52"/>
    </location>
</feature>
<dbReference type="Proteomes" id="UP001501803">
    <property type="component" value="Unassembled WGS sequence"/>
</dbReference>
<protein>
    <submittedName>
        <fullName evidence="2">Uncharacterized protein</fullName>
    </submittedName>
</protein>
<gene>
    <name evidence="2" type="ORF">GCM10022381_17980</name>
</gene>
<sequence length="81" mass="8598">MVGALAAAERAGGPGSGIRHSHLLTHHLNRAEAAAEHEHDGRNHQGEFGGDATRLLRSETAWFTACVTARPFAATESTTPR</sequence>
<evidence type="ECO:0000313" key="3">
    <source>
        <dbReference type="Proteomes" id="UP001501803"/>
    </source>
</evidence>
<feature type="compositionally biased region" description="Basic residues" evidence="1">
    <location>
        <begin position="19"/>
        <end position="28"/>
    </location>
</feature>
<accession>A0ABP7KFV8</accession>
<evidence type="ECO:0000313" key="2">
    <source>
        <dbReference type="EMBL" id="GAA3875687.1"/>
    </source>
</evidence>
<keyword evidence="3" id="KW-1185">Reference proteome</keyword>
<organism evidence="2 3">
    <name type="scientific">Leifsonia kafniensis</name>
    <dbReference type="NCBI Taxonomy" id="475957"/>
    <lineage>
        <taxon>Bacteria</taxon>
        <taxon>Bacillati</taxon>
        <taxon>Actinomycetota</taxon>
        <taxon>Actinomycetes</taxon>
        <taxon>Micrococcales</taxon>
        <taxon>Microbacteriaceae</taxon>
        <taxon>Leifsonia</taxon>
    </lineage>
</organism>
<dbReference type="EMBL" id="BAABCN010000003">
    <property type="protein sequence ID" value="GAA3875687.1"/>
    <property type="molecule type" value="Genomic_DNA"/>
</dbReference>
<proteinExistence type="predicted"/>
<comment type="caution">
    <text evidence="2">The sequence shown here is derived from an EMBL/GenBank/DDBJ whole genome shotgun (WGS) entry which is preliminary data.</text>
</comment>
<evidence type="ECO:0000256" key="1">
    <source>
        <dbReference type="SAM" id="MobiDB-lite"/>
    </source>
</evidence>
<name>A0ABP7KFV8_9MICO</name>